<dbReference type="OrthoDB" id="6627711at2759"/>
<evidence type="ECO:0000313" key="1">
    <source>
        <dbReference type="EMBL" id="KAE9543645.1"/>
    </source>
</evidence>
<dbReference type="PANTHER" id="PTHR46289">
    <property type="entry name" value="52 KDA REPRESSOR OF THE INHIBITOR OF THE PROTEIN KINASE-LIKE PROTEIN-RELATED"/>
    <property type="match status" value="1"/>
</dbReference>
<accession>A0A6G0U3F9</accession>
<gene>
    <name evidence="1" type="ORF">AGLY_002041</name>
</gene>
<reference evidence="1 2" key="1">
    <citation type="submission" date="2019-08" db="EMBL/GenBank/DDBJ databases">
        <title>The genome of the soybean aphid Biotype 1, its phylome, world population structure and adaptation to the North American continent.</title>
        <authorList>
            <person name="Giordano R."/>
            <person name="Donthu R.K."/>
            <person name="Hernandez A.G."/>
            <person name="Wright C.L."/>
            <person name="Zimin A.V."/>
        </authorList>
    </citation>
    <scope>NUCLEOTIDE SEQUENCE [LARGE SCALE GENOMIC DNA]</scope>
    <source>
        <tissue evidence="1">Whole aphids</tissue>
    </source>
</reference>
<dbReference type="AlphaFoldDB" id="A0A6G0U3F9"/>
<dbReference type="EMBL" id="VYZN01000007">
    <property type="protein sequence ID" value="KAE9543645.1"/>
    <property type="molecule type" value="Genomic_DNA"/>
</dbReference>
<proteinExistence type="predicted"/>
<name>A0A6G0U3F9_APHGL</name>
<dbReference type="Proteomes" id="UP000475862">
    <property type="component" value="Unassembled WGS sequence"/>
</dbReference>
<dbReference type="InterPro" id="IPR052958">
    <property type="entry name" value="IFN-induced_PKR_regulator"/>
</dbReference>
<organism evidence="1 2">
    <name type="scientific">Aphis glycines</name>
    <name type="common">Soybean aphid</name>
    <dbReference type="NCBI Taxonomy" id="307491"/>
    <lineage>
        <taxon>Eukaryota</taxon>
        <taxon>Metazoa</taxon>
        <taxon>Ecdysozoa</taxon>
        <taxon>Arthropoda</taxon>
        <taxon>Hexapoda</taxon>
        <taxon>Insecta</taxon>
        <taxon>Pterygota</taxon>
        <taxon>Neoptera</taxon>
        <taxon>Paraneoptera</taxon>
        <taxon>Hemiptera</taxon>
        <taxon>Sternorrhyncha</taxon>
        <taxon>Aphidomorpha</taxon>
        <taxon>Aphidoidea</taxon>
        <taxon>Aphididae</taxon>
        <taxon>Aphidini</taxon>
        <taxon>Aphis</taxon>
        <taxon>Aphis</taxon>
    </lineage>
</organism>
<evidence type="ECO:0000313" key="2">
    <source>
        <dbReference type="Proteomes" id="UP000475862"/>
    </source>
</evidence>
<dbReference type="PANTHER" id="PTHR46289:SF17">
    <property type="entry name" value="HAT C-TERMINAL DIMERISATION DOMAIN-CONTAINING PROTEIN"/>
    <property type="match status" value="1"/>
</dbReference>
<evidence type="ECO:0008006" key="3">
    <source>
        <dbReference type="Google" id="ProtNLM"/>
    </source>
</evidence>
<keyword evidence="2" id="KW-1185">Reference proteome</keyword>
<comment type="caution">
    <text evidence="1">The sequence shown here is derived from an EMBL/GenBank/DDBJ whole genome shotgun (WGS) entry which is preliminary data.</text>
</comment>
<sequence>MRELTLPLIPSMVEEQKKQVALNREIVGQLIEITKYLGYHSLDWLLEVIENNGRILIKLLAKNSPFISIHVLNLQISGRKELLFISWQRQNLLINALAQEILVIIKFEIQNAKFFSISIDSTFDNKFNLSSGIQKKKKLIAIKKSIFTTGQSLFDFFIQVMEYNHLDWKTFLVGQSYDGAASKVNKMGYKQKSKRLDLIITSAVGSCAKAVDLLGNMEKLFVFISCRQVDFKTAAECTGLLCFLLSFNFLLTAHIFKTVSVYIELVSRALQTHNIDVLMAVELIKKTEKNIKCLRSSDMFYNIYELVKKFAKDNHFEFELTLPTRRVRRVPRQPGELSNDEQINDSVMNYNKKNYFVIIDKVLSELNKRFNNDSFMIVKDLSLLTIKVISKDIVRKYEQLIKSNINLISLNNDASISDSGSSNYSVVEDEFVNDSLSILKIYQIFINKSNSSETYPHDPHDHDPMIR</sequence>
<protein>
    <recommendedName>
        <fullName evidence="3">DUF4371 domain-containing protein</fullName>
    </recommendedName>
</protein>